<organism evidence="1">
    <name type="scientific">freshwater metagenome</name>
    <dbReference type="NCBI Taxonomy" id="449393"/>
    <lineage>
        <taxon>unclassified sequences</taxon>
        <taxon>metagenomes</taxon>
        <taxon>ecological metagenomes</taxon>
    </lineage>
</organism>
<dbReference type="InterPro" id="IPR025103">
    <property type="entry name" value="DUF4011"/>
</dbReference>
<protein>
    <submittedName>
        <fullName evidence="1">Unannotated protein</fullName>
    </submittedName>
</protein>
<name>A0A6J7DA02_9ZZZZ</name>
<sequence>MLESDEGDWTGDISRALSAFDDPSNLATGNPTATITNVADTVWEKWRRELSKLGGTNPLLHFPSHVSIELSTGHPGGLARFFAGTPTLLRNLVRDDVALHRARQHASRINDKAVELAAARGIDSVFLAVGLVSWTNGDEHFTAPMLLRPISMHRKGDDLEVQLTGALHLNPALARELAYQFGIALDERAFVALTNDNGSFRPNGALDRLHGLIAHIDGAMVVPTLAIANLSDVASNMVSAARVLDHPLLDTIGGNPNTLSLVTESHAAVDPGNSDTRSLDTDCLLLDADAEQERIIAHIVAGNSIVVGTPSGSGATQTIVNAVGELIRSGKRVLVAGPRRARLDDIRRTLGTLGLDGLGASPSSIKADLIRSISRIEKTPVPHTMDVDTALLRMRSVIGDYRTALNQPDPRFRVSVLDAIRELARLANTTEATNEVSLDVESVIALTSTMDDVVSTLLAAADLGQFQSARAASPWATAHFENAEQASAALHAATRLHTVSLSTLERMAVEILEPTPVGAGSSLEDLRYRLDTLRGVSATLDRFTPELFDRSIDDLVAAYTPKTRDDAIPGAQRRRLKKLAKEFVRPGAHVPDMLGALTAASVARTQWNTLVNAAYRPSVPAGFVGLGEQLDQVLSDVALLNGPLARRLEIEPRSVVSELVGSLAADSTSIDTVHERSAIVDSMRERGLEGLLQVFAGRIVTRDIITAELQLAWWRGVLEAIIADRGQLLGADTTILDRLEHDYRLVDQAHITGNAQKLAHSLAEAWRIAITDLPDETSAIKTALTVGPTTVANLVAVAPTLTDILAPVWCISPYEIGTLAPNQRFDVVILVDAGAMSVAEVAPAISRGDQIVTFGDPVTDRPTSFTVTPDDSVDAGLGSRSVLAELAQILPTHAMTMSYRPLGTGLAAQISTQFYVGGLRSWPLASASLGESGLSFINVDGKGPLDEKTGRIEATPSELDAIVANVVEHATLHPEHSLMVISASSITVARVQDAIHSALPANRTLQDFFTRHADSPFVVLTLQQASAVTRDRVIFALGFGRSPHGRVLSDLGSLSTEDGERLIGVAMTRATRHLTVISALSTAELRDERMSQGVNSLGRFIDETLAFVPHQSEQHPLMHDLGTRLSARGMTLLTDVPGIPLAARMGDNCVAIDIDDNIMPMTLREGLRIRPDMLTRCGWRYARIHELQLFLSPDLVADQIERILRDGQEAA</sequence>
<evidence type="ECO:0000313" key="1">
    <source>
        <dbReference type="EMBL" id="CAB4867802.1"/>
    </source>
</evidence>
<accession>A0A6J7DA02</accession>
<gene>
    <name evidence="1" type="ORF">UFOPK3364_00587</name>
</gene>
<proteinExistence type="predicted"/>
<dbReference type="Pfam" id="PF13195">
    <property type="entry name" value="DUF4011"/>
    <property type="match status" value="1"/>
</dbReference>
<dbReference type="SUPFAM" id="SSF52540">
    <property type="entry name" value="P-loop containing nucleoside triphosphate hydrolases"/>
    <property type="match status" value="1"/>
</dbReference>
<dbReference type="AlphaFoldDB" id="A0A6J7DA02"/>
<dbReference type="EMBL" id="CAFBLO010000046">
    <property type="protein sequence ID" value="CAB4867802.1"/>
    <property type="molecule type" value="Genomic_DNA"/>
</dbReference>
<dbReference type="Gene3D" id="3.40.50.300">
    <property type="entry name" value="P-loop containing nucleotide triphosphate hydrolases"/>
    <property type="match status" value="2"/>
</dbReference>
<dbReference type="InterPro" id="IPR027417">
    <property type="entry name" value="P-loop_NTPase"/>
</dbReference>
<reference evidence="1" key="1">
    <citation type="submission" date="2020-05" db="EMBL/GenBank/DDBJ databases">
        <authorList>
            <person name="Chiriac C."/>
            <person name="Salcher M."/>
            <person name="Ghai R."/>
            <person name="Kavagutti S V."/>
        </authorList>
    </citation>
    <scope>NUCLEOTIDE SEQUENCE</scope>
</reference>